<dbReference type="Proteomes" id="UP000694861">
    <property type="component" value="Linkage group LG8"/>
</dbReference>
<dbReference type="GeneID" id="107881671"/>
<dbReference type="InterPro" id="IPR025724">
    <property type="entry name" value="GAG-pre-integrase_dom"/>
</dbReference>
<sequence>MIGCGTREDKLYYLDWAPDSEVKGGQAFTTSGTRPERERYKIWLWHKRLRHASFGYLKKLFTSLFFSLDVSNFQYDTCELAKSHRVPFRLSSNQSLVPFSLVHSDTWGLAKITTPAKARWFVTFIDDCTCMT</sequence>
<keyword evidence="2" id="KW-1185">Reference proteome</keyword>
<gene>
    <name evidence="3" type="primary">LOC107881671</name>
</gene>
<accession>A0ABM1LVR5</accession>
<evidence type="ECO:0000313" key="2">
    <source>
        <dbReference type="Proteomes" id="UP000694861"/>
    </source>
</evidence>
<name>A0ABM1LVR5_PRUMU</name>
<dbReference type="PANTHER" id="PTHR42648">
    <property type="entry name" value="TRANSPOSASE, PUTATIVE-RELATED"/>
    <property type="match status" value="1"/>
</dbReference>
<protein>
    <submittedName>
        <fullName evidence="3">Uncharacterized mitochondrial protein AtMg00300-like</fullName>
    </submittedName>
</protein>
<proteinExistence type="predicted"/>
<evidence type="ECO:0000259" key="1">
    <source>
        <dbReference type="Pfam" id="PF13976"/>
    </source>
</evidence>
<dbReference type="InterPro" id="IPR039537">
    <property type="entry name" value="Retrotran_Ty1/copia-like"/>
</dbReference>
<organism evidence="2 3">
    <name type="scientific">Prunus mume</name>
    <name type="common">Japanese apricot</name>
    <name type="synonym">Armeniaca mume</name>
    <dbReference type="NCBI Taxonomy" id="102107"/>
    <lineage>
        <taxon>Eukaryota</taxon>
        <taxon>Viridiplantae</taxon>
        <taxon>Streptophyta</taxon>
        <taxon>Embryophyta</taxon>
        <taxon>Tracheophyta</taxon>
        <taxon>Spermatophyta</taxon>
        <taxon>Magnoliopsida</taxon>
        <taxon>eudicotyledons</taxon>
        <taxon>Gunneridae</taxon>
        <taxon>Pentapetalae</taxon>
        <taxon>rosids</taxon>
        <taxon>fabids</taxon>
        <taxon>Rosales</taxon>
        <taxon>Rosaceae</taxon>
        <taxon>Amygdaloideae</taxon>
        <taxon>Amygdaleae</taxon>
        <taxon>Prunus</taxon>
    </lineage>
</organism>
<reference evidence="3" key="2">
    <citation type="submission" date="2025-08" db="UniProtKB">
        <authorList>
            <consortium name="RefSeq"/>
        </authorList>
    </citation>
    <scope>IDENTIFICATION</scope>
</reference>
<feature type="domain" description="GAG-pre-integrase" evidence="1">
    <location>
        <begin position="11"/>
        <end position="83"/>
    </location>
</feature>
<dbReference type="Pfam" id="PF13976">
    <property type="entry name" value="gag_pre-integrs"/>
    <property type="match status" value="1"/>
</dbReference>
<reference evidence="2" key="1">
    <citation type="journal article" date="2012" name="Nat. Commun.">
        <title>The genome of Prunus mume.</title>
        <authorList>
            <person name="Zhang Q."/>
            <person name="Chen W."/>
            <person name="Sun L."/>
            <person name="Zhao F."/>
            <person name="Huang B."/>
            <person name="Yang W."/>
            <person name="Tao Y."/>
            <person name="Wang J."/>
            <person name="Yuan Z."/>
            <person name="Fan G."/>
            <person name="Xing Z."/>
            <person name="Han C."/>
            <person name="Pan H."/>
            <person name="Zhong X."/>
            <person name="Shi W."/>
            <person name="Liang X."/>
            <person name="Du D."/>
            <person name="Sun F."/>
            <person name="Xu Z."/>
            <person name="Hao R."/>
            <person name="Lv T."/>
            <person name="Lv Y."/>
            <person name="Zheng Z."/>
            <person name="Sun M."/>
            <person name="Luo L."/>
            <person name="Cai M."/>
            <person name="Gao Y."/>
            <person name="Wang J."/>
            <person name="Yin Y."/>
            <person name="Xu X."/>
            <person name="Cheng T."/>
            <person name="Wang J."/>
        </authorList>
    </citation>
    <scope>NUCLEOTIDE SEQUENCE [LARGE SCALE GENOMIC DNA]</scope>
</reference>
<dbReference type="PANTHER" id="PTHR42648:SF22">
    <property type="entry name" value="REVERSE TRANSCRIPTASE TY1_COPIA-TYPE DOMAIN-CONTAINING PROTEIN"/>
    <property type="match status" value="1"/>
</dbReference>
<evidence type="ECO:0000313" key="3">
    <source>
        <dbReference type="RefSeq" id="XP_016651492.1"/>
    </source>
</evidence>
<dbReference type="RefSeq" id="XP_016651492.1">
    <property type="nucleotide sequence ID" value="XM_016796006.1"/>
</dbReference>